<evidence type="ECO:0000256" key="4">
    <source>
        <dbReference type="ARBA" id="ARBA00022989"/>
    </source>
</evidence>
<sequence>MHLVGDCFAIPILAYTILKSYGLAEPTLFNYFIFTFYFVLAKFSVAAIPGGGIIVMLPILEQYLGFNTNMMSLITALYILFDPVITCANVLGNGVFVKLIDNIYSVTQKA</sequence>
<dbReference type="InterPro" id="IPR001991">
    <property type="entry name" value="Na-dicarboxylate_symporter"/>
</dbReference>
<evidence type="ECO:0000256" key="2">
    <source>
        <dbReference type="ARBA" id="ARBA00022448"/>
    </source>
</evidence>
<evidence type="ECO:0000256" key="6">
    <source>
        <dbReference type="SAM" id="Phobius"/>
    </source>
</evidence>
<organism evidence="7 8">
    <name type="scientific">Rickettsia conorii subsp. heilongjiangensis</name>
    <dbReference type="NCBI Taxonomy" id="226665"/>
    <lineage>
        <taxon>Bacteria</taxon>
        <taxon>Pseudomonadati</taxon>
        <taxon>Pseudomonadota</taxon>
        <taxon>Alphaproteobacteria</taxon>
        <taxon>Rickettsiales</taxon>
        <taxon>Rickettsiaceae</taxon>
        <taxon>Rickettsieae</taxon>
        <taxon>Rickettsia</taxon>
        <taxon>spotted fever group</taxon>
    </lineage>
</organism>
<feature type="transmembrane region" description="Helical" evidence="6">
    <location>
        <begin position="31"/>
        <end position="60"/>
    </location>
</feature>
<keyword evidence="4 6" id="KW-1133">Transmembrane helix</keyword>
<dbReference type="Pfam" id="PF00375">
    <property type="entry name" value="SDF"/>
    <property type="match status" value="1"/>
</dbReference>
<dbReference type="Gene3D" id="1.10.3860.10">
    <property type="entry name" value="Sodium:dicarboxylate symporter"/>
    <property type="match status" value="1"/>
</dbReference>
<dbReference type="GO" id="GO:0015293">
    <property type="term" value="F:symporter activity"/>
    <property type="evidence" value="ECO:0007669"/>
    <property type="project" value="InterPro"/>
</dbReference>
<evidence type="ECO:0000313" key="8">
    <source>
        <dbReference type="Proteomes" id="UP000422519"/>
    </source>
</evidence>
<dbReference type="EMBL" id="AP019863">
    <property type="protein sequence ID" value="BBM92306.1"/>
    <property type="molecule type" value="Genomic_DNA"/>
</dbReference>
<comment type="subcellular location">
    <subcellularLocation>
        <location evidence="1">Membrane</location>
        <topology evidence="1">Multi-pass membrane protein</topology>
    </subcellularLocation>
</comment>
<dbReference type="AlphaFoldDB" id="A0AAD1LSE9"/>
<accession>A0AAD1LSE9</accession>
<reference evidence="7" key="1">
    <citation type="journal article" date="2019" name="Front. Microbiol.">
        <title>Genomic features of Rickettsia heilongjiangensis revealed by intraspecies comparison and detailed comparison with Rickettsia japonica.</title>
        <authorList>
            <person name="Kasama K."/>
            <person name="Fujita H."/>
            <person name="Yamamoto S."/>
            <person name="Ooka T."/>
            <person name="Gotoh Y."/>
            <person name="Ogura Y."/>
            <person name="Ando S."/>
            <person name="Hayashi T."/>
        </authorList>
    </citation>
    <scope>NUCLEOTIDE SEQUENCE</scope>
    <source>
        <strain evidence="7">HCN-13</strain>
    </source>
</reference>
<dbReference type="InterPro" id="IPR036458">
    <property type="entry name" value="Na:dicarbo_symporter_sf"/>
</dbReference>
<gene>
    <name evidence="7" type="ORF">RHHCN13_01480</name>
</gene>
<evidence type="ECO:0000256" key="1">
    <source>
        <dbReference type="ARBA" id="ARBA00004141"/>
    </source>
</evidence>
<dbReference type="SUPFAM" id="SSF118215">
    <property type="entry name" value="Proton glutamate symport protein"/>
    <property type="match status" value="1"/>
</dbReference>
<name>A0AAD1LSE9_RICCR</name>
<dbReference type="Proteomes" id="UP000422519">
    <property type="component" value="Chromosome"/>
</dbReference>
<proteinExistence type="predicted"/>
<keyword evidence="3 6" id="KW-0812">Transmembrane</keyword>
<evidence type="ECO:0000256" key="5">
    <source>
        <dbReference type="ARBA" id="ARBA00023136"/>
    </source>
</evidence>
<keyword evidence="2" id="KW-0813">Transport</keyword>
<keyword evidence="5 6" id="KW-0472">Membrane</keyword>
<evidence type="ECO:0000313" key="7">
    <source>
        <dbReference type="EMBL" id="BBM92306.1"/>
    </source>
</evidence>
<protein>
    <submittedName>
        <fullName evidence="7">Transporter</fullName>
    </submittedName>
</protein>
<dbReference type="GO" id="GO:0016020">
    <property type="term" value="C:membrane"/>
    <property type="evidence" value="ECO:0007669"/>
    <property type="project" value="UniProtKB-SubCell"/>
</dbReference>
<evidence type="ECO:0000256" key="3">
    <source>
        <dbReference type="ARBA" id="ARBA00022692"/>
    </source>
</evidence>
<feature type="transmembrane region" description="Helical" evidence="6">
    <location>
        <begin position="72"/>
        <end position="92"/>
    </location>
</feature>